<dbReference type="Gene3D" id="1.10.260.40">
    <property type="entry name" value="lambda repressor-like DNA-binding domains"/>
    <property type="match status" value="1"/>
</dbReference>
<dbReference type="RefSeq" id="WP_089480057.1">
    <property type="nucleotide sequence ID" value="NZ_MUGS01000027.1"/>
</dbReference>
<evidence type="ECO:0000313" key="2">
    <source>
        <dbReference type="Proteomes" id="UP000214684"/>
    </source>
</evidence>
<accession>A0A227P547</accession>
<keyword evidence="2" id="KW-1185">Reference proteome</keyword>
<dbReference type="SUPFAM" id="SSF47413">
    <property type="entry name" value="lambda repressor-like DNA-binding domains"/>
    <property type="match status" value="1"/>
</dbReference>
<gene>
    <name evidence="1" type="ORF">B0A64_13540</name>
</gene>
<dbReference type="InterPro" id="IPR010982">
    <property type="entry name" value="Lambda_DNA-bd_dom_sf"/>
</dbReference>
<name>A0A227P547_9FLAO</name>
<comment type="caution">
    <text evidence="1">The sequence shown here is derived from an EMBL/GenBank/DDBJ whole genome shotgun (WGS) entry which is preliminary data.</text>
</comment>
<dbReference type="AlphaFoldDB" id="A0A227P547"/>
<reference evidence="1 2" key="1">
    <citation type="submission" date="2016-11" db="EMBL/GenBank/DDBJ databases">
        <title>Whole genomes of Flavobacteriaceae.</title>
        <authorList>
            <person name="Stine C."/>
            <person name="Li C."/>
            <person name="Tadesse D."/>
        </authorList>
    </citation>
    <scope>NUCLEOTIDE SEQUENCE [LARGE SCALE GENOMIC DNA]</scope>
    <source>
        <strain evidence="1 2">DSM 24704</strain>
    </source>
</reference>
<dbReference type="OrthoDB" id="672239at2"/>
<dbReference type="Proteomes" id="UP000214684">
    <property type="component" value="Unassembled WGS sequence"/>
</dbReference>
<evidence type="ECO:0000313" key="1">
    <source>
        <dbReference type="EMBL" id="OXG05051.1"/>
    </source>
</evidence>
<protein>
    <submittedName>
        <fullName evidence="1">Uncharacterized protein</fullName>
    </submittedName>
</protein>
<dbReference type="GO" id="GO:0003677">
    <property type="term" value="F:DNA binding"/>
    <property type="evidence" value="ECO:0007669"/>
    <property type="project" value="InterPro"/>
</dbReference>
<dbReference type="EMBL" id="MUGS01000027">
    <property type="protein sequence ID" value="OXG05051.1"/>
    <property type="molecule type" value="Genomic_DNA"/>
</dbReference>
<proteinExistence type="predicted"/>
<sequence>MKDKVTKIIPIWSNRSNVALQYDRASTVCKASREELIKAEFRVIHHRLEQYVSNKNDVGKVLKVSDFVKMYLRVLAISQNALAFHFKMKCSTLDQHLSGERKLSAALILKLSVLTHVRPELWHGVEIKNEQTQLHAEKNNWELYEQFDYRNLITGG</sequence>
<organism evidence="1 2">
    <name type="scientific">Flavobacterium araucananum</name>
    <dbReference type="NCBI Taxonomy" id="946678"/>
    <lineage>
        <taxon>Bacteria</taxon>
        <taxon>Pseudomonadati</taxon>
        <taxon>Bacteroidota</taxon>
        <taxon>Flavobacteriia</taxon>
        <taxon>Flavobacteriales</taxon>
        <taxon>Flavobacteriaceae</taxon>
        <taxon>Flavobacterium</taxon>
    </lineage>
</organism>